<proteinExistence type="predicted"/>
<accession>A0ACD1ACH6</accession>
<name>A0ACD1ACH6_9FIRM</name>
<evidence type="ECO:0000313" key="2">
    <source>
        <dbReference type="Proteomes" id="UP000594014"/>
    </source>
</evidence>
<keyword evidence="2" id="KW-1185">Reference proteome</keyword>
<reference evidence="1" key="1">
    <citation type="submission" date="2019-08" db="EMBL/GenBank/DDBJ databases">
        <title>Genome sequence of Clostridiales bacterium MT110.</title>
        <authorList>
            <person name="Cao J."/>
        </authorList>
    </citation>
    <scope>NUCLEOTIDE SEQUENCE</scope>
    <source>
        <strain evidence="1">MT110</strain>
    </source>
</reference>
<sequence length="362" mass="39306">MTTWKKSLQNKSHKSRRKRKIEPPVFGGSHKECVGCNVTIKNNINKGESLRQWVFLFLILLLIAAVCYLFDFCFDGKFLTKSNLTVLISHAIIPAFVAWGLCFIFACEFTDMSIGAVIVIAANVSGMLGSAFGYPGIILGGIGTGMLLIAFNFFIFVKTNIPSWIAGIGLAMIYEALAVLYSNKVTQSGGTIAQLDNSLRLLAKPPYIYLVFFLGFIAAYLIYNRTQAGLNIRALGSGLKVSADLGIDIKKTLLSVGLICGFFVGCSAFLNESYNARMTAKTGLTSLAMIFQPMAALMLAQVLQSRINIIVGIPICSLLVYSIFNMLTIAGVPSGTWQEAILGFIVILFGVIAQRNTKGVVK</sequence>
<protein>
    <submittedName>
        <fullName evidence="1">ABC transporter permease</fullName>
    </submittedName>
</protein>
<dbReference type="Proteomes" id="UP000594014">
    <property type="component" value="Chromosome"/>
</dbReference>
<gene>
    <name evidence="1" type="ORF">FRZ06_12915</name>
</gene>
<organism evidence="1 2">
    <name type="scientific">Anoxybacterium hadale</name>
    <dbReference type="NCBI Taxonomy" id="3408580"/>
    <lineage>
        <taxon>Bacteria</taxon>
        <taxon>Bacillati</taxon>
        <taxon>Bacillota</taxon>
        <taxon>Clostridia</taxon>
        <taxon>Peptostreptococcales</taxon>
        <taxon>Anaerovoracaceae</taxon>
        <taxon>Anoxybacterium</taxon>
    </lineage>
</organism>
<evidence type="ECO:0000313" key="1">
    <source>
        <dbReference type="EMBL" id="QOX64175.1"/>
    </source>
</evidence>
<dbReference type="EMBL" id="CP042469">
    <property type="protein sequence ID" value="QOX64175.1"/>
    <property type="molecule type" value="Genomic_DNA"/>
</dbReference>